<dbReference type="GO" id="GO:0055085">
    <property type="term" value="P:transmembrane transport"/>
    <property type="evidence" value="ECO:0007669"/>
    <property type="project" value="InterPro"/>
</dbReference>
<organism evidence="3 4">
    <name type="scientific">Stappia sediminis</name>
    <dbReference type="NCBI Taxonomy" id="2692190"/>
    <lineage>
        <taxon>Bacteria</taxon>
        <taxon>Pseudomonadati</taxon>
        <taxon>Pseudomonadota</taxon>
        <taxon>Alphaproteobacteria</taxon>
        <taxon>Hyphomicrobiales</taxon>
        <taxon>Stappiaceae</taxon>
        <taxon>Stappia</taxon>
    </lineage>
</organism>
<keyword evidence="1 2" id="KW-0732">Signal</keyword>
<dbReference type="PANTHER" id="PTHR33376:SF15">
    <property type="entry name" value="BLL6794 PROTEIN"/>
    <property type="match status" value="1"/>
</dbReference>
<feature type="chain" id="PRO_5031262451" evidence="2">
    <location>
        <begin position="24"/>
        <end position="367"/>
    </location>
</feature>
<protein>
    <submittedName>
        <fullName evidence="3">C4-dicarboxylate ABC transporter substrate-binding protein</fullName>
    </submittedName>
</protein>
<dbReference type="InterPro" id="IPR018389">
    <property type="entry name" value="DctP_fam"/>
</dbReference>
<dbReference type="NCBIfam" id="NF037995">
    <property type="entry name" value="TRAP_S1"/>
    <property type="match status" value="1"/>
</dbReference>
<dbReference type="EMBL" id="WUMV01000002">
    <property type="protein sequence ID" value="MXN64390.1"/>
    <property type="molecule type" value="Genomic_DNA"/>
</dbReference>
<dbReference type="AlphaFoldDB" id="A0A7X3LSU0"/>
<proteinExistence type="predicted"/>
<dbReference type="RefSeq" id="WP_160774618.1">
    <property type="nucleotide sequence ID" value="NZ_WUMV01000002.1"/>
</dbReference>
<dbReference type="Gene3D" id="3.40.190.170">
    <property type="entry name" value="Bacterial extracellular solute-binding protein, family 7"/>
    <property type="match status" value="1"/>
</dbReference>
<name>A0A7X3LSU0_9HYPH</name>
<keyword evidence="4" id="KW-1185">Reference proteome</keyword>
<feature type="signal peptide" evidence="2">
    <location>
        <begin position="1"/>
        <end position="23"/>
    </location>
</feature>
<evidence type="ECO:0000313" key="3">
    <source>
        <dbReference type="EMBL" id="MXN64390.1"/>
    </source>
</evidence>
<evidence type="ECO:0000256" key="1">
    <source>
        <dbReference type="ARBA" id="ARBA00022729"/>
    </source>
</evidence>
<comment type="caution">
    <text evidence="3">The sequence shown here is derived from an EMBL/GenBank/DDBJ whole genome shotgun (WGS) entry which is preliminary data.</text>
</comment>
<dbReference type="Pfam" id="PF03480">
    <property type="entry name" value="DctP"/>
    <property type="match status" value="1"/>
</dbReference>
<dbReference type="Proteomes" id="UP000433101">
    <property type="component" value="Unassembled WGS sequence"/>
</dbReference>
<reference evidence="3 4" key="1">
    <citation type="submission" date="2019-12" db="EMBL/GenBank/DDBJ databases">
        <authorList>
            <person name="Li M."/>
        </authorList>
    </citation>
    <scope>NUCLEOTIDE SEQUENCE [LARGE SCALE GENOMIC DNA]</scope>
    <source>
        <strain evidence="3 4">GBMRC 2046</strain>
    </source>
</reference>
<gene>
    <name evidence="3" type="ORF">GR183_05695</name>
</gene>
<dbReference type="PANTHER" id="PTHR33376">
    <property type="match status" value="1"/>
</dbReference>
<dbReference type="CDD" id="cd13666">
    <property type="entry name" value="PBP2_TRAP_DctP_like_1"/>
    <property type="match status" value="1"/>
</dbReference>
<evidence type="ECO:0000313" key="4">
    <source>
        <dbReference type="Proteomes" id="UP000433101"/>
    </source>
</evidence>
<sequence length="367" mass="38854">MISRIAALAIAGTMALANSEAGAETIRATSGFGPSHPIAVHVYPEISTRLSEFTNGAWDLQDTPSGLVAPNEMSSALRDGVTEFGALLMPYFPAEFPDAALPSEVSIIGSNNLVISSAVTEYIATCAECQAEFAANGQVYLGTDATPPYNLLTVKPVRSVADMAGMRIRTGAPLYAGLVDALGGEATQIPSSELFESLSQGVIDGTFSANHEIIANRLGDVVKYVTEMEEGVFNGAAITTASRILWDRMSAEDRAALARASQYGVAKGLFGFIDDAAKARETEGIEFIAMDETLSEAKAAFNKAQLAKAAETLSGRGVADAQAKIDRYTALVEKWEGLITPGITAEELGELRYNEIFAKLDMNAYGQ</sequence>
<dbReference type="InterPro" id="IPR038404">
    <property type="entry name" value="TRAP_DctP_sf"/>
</dbReference>
<evidence type="ECO:0000256" key="2">
    <source>
        <dbReference type="SAM" id="SignalP"/>
    </source>
</evidence>
<accession>A0A7X3LSU0</accession>